<keyword evidence="4" id="KW-1185">Reference proteome</keyword>
<reference evidence="3 4" key="1">
    <citation type="journal article" date="2017" name="Int. J. Syst. Evol. Microbiol.">
        <title>Arachidicoccus ginsenosidivorans sp. nov., with ginsenoside-converting activity isolated from ginseng cultivating soil.</title>
        <authorList>
            <person name="Siddiqi M.Z."/>
            <person name="Aslam Z."/>
            <person name="Im W.T."/>
        </authorList>
    </citation>
    <scope>NUCLEOTIDE SEQUENCE [LARGE SCALE GENOMIC DNA]</scope>
    <source>
        <strain evidence="3 4">Gsoil 809</strain>
    </source>
</reference>
<dbReference type="InterPro" id="IPR050300">
    <property type="entry name" value="GDXG_lipolytic_enzyme"/>
</dbReference>
<evidence type="ECO:0000256" key="1">
    <source>
        <dbReference type="ARBA" id="ARBA00022801"/>
    </source>
</evidence>
<sequence>MNILHKYPITLTIGALIFFTLLSYSVKSQVPNQQVKFTKDIVYKTVNGWQGRLDLYQPVKKAKNALVVYIHGGGWIHGKKEEEYDKIKVFIDNGFSVANVEYRLAGQAPAPAAVEDVNCALVYLLRHARKYHINTKKVIIMGASAGAHLALLLGLQNTGKPSPYNGECSYPKFKPAGIISKYGPTNLITWKAATSAASPFSQWLGDKRLDTSFVKAMSPIYYVNPQVKQIPILLVHGKKDHTVPFQQAVTFYQKLKSNGNPVEFHVVENGGHGRFAPKDDVLMNTAMIEFIKKCIAK</sequence>
<dbReference type="Gene3D" id="3.40.50.1820">
    <property type="entry name" value="alpha/beta hydrolase"/>
    <property type="match status" value="1"/>
</dbReference>
<dbReference type="RefSeq" id="WP_146784710.1">
    <property type="nucleotide sequence ID" value="NZ_CP042434.1"/>
</dbReference>
<dbReference type="AlphaFoldDB" id="A0A5B8VPA1"/>
<feature type="domain" description="BD-FAE-like" evidence="2">
    <location>
        <begin position="53"/>
        <end position="255"/>
    </location>
</feature>
<evidence type="ECO:0000313" key="4">
    <source>
        <dbReference type="Proteomes" id="UP000321291"/>
    </source>
</evidence>
<dbReference type="EMBL" id="CP042434">
    <property type="protein sequence ID" value="QEC73063.1"/>
    <property type="molecule type" value="Genomic_DNA"/>
</dbReference>
<dbReference type="Proteomes" id="UP000321291">
    <property type="component" value="Chromosome"/>
</dbReference>
<organism evidence="3 4">
    <name type="scientific">Arachidicoccus ginsenosidivorans</name>
    <dbReference type="NCBI Taxonomy" id="496057"/>
    <lineage>
        <taxon>Bacteria</taxon>
        <taxon>Pseudomonadati</taxon>
        <taxon>Bacteroidota</taxon>
        <taxon>Chitinophagia</taxon>
        <taxon>Chitinophagales</taxon>
        <taxon>Chitinophagaceae</taxon>
        <taxon>Arachidicoccus</taxon>
    </lineage>
</organism>
<dbReference type="InterPro" id="IPR029058">
    <property type="entry name" value="AB_hydrolase_fold"/>
</dbReference>
<dbReference type="GO" id="GO:0016787">
    <property type="term" value="F:hydrolase activity"/>
    <property type="evidence" value="ECO:0007669"/>
    <property type="project" value="UniProtKB-KW"/>
</dbReference>
<dbReference type="OrthoDB" id="9777975at2"/>
<evidence type="ECO:0000313" key="3">
    <source>
        <dbReference type="EMBL" id="QEC73063.1"/>
    </source>
</evidence>
<gene>
    <name evidence="3" type="ORF">FSB73_16630</name>
</gene>
<dbReference type="Pfam" id="PF20434">
    <property type="entry name" value="BD-FAE"/>
    <property type="match status" value="1"/>
</dbReference>
<keyword evidence="1 3" id="KW-0378">Hydrolase</keyword>
<proteinExistence type="predicted"/>
<dbReference type="KEGG" id="agi:FSB73_16630"/>
<dbReference type="SUPFAM" id="SSF53474">
    <property type="entry name" value="alpha/beta-Hydrolases"/>
    <property type="match status" value="1"/>
</dbReference>
<protein>
    <submittedName>
        <fullName evidence="3">Alpha/beta hydrolase</fullName>
    </submittedName>
</protein>
<name>A0A5B8VPA1_9BACT</name>
<dbReference type="InterPro" id="IPR049492">
    <property type="entry name" value="BD-FAE-like_dom"/>
</dbReference>
<evidence type="ECO:0000259" key="2">
    <source>
        <dbReference type="Pfam" id="PF20434"/>
    </source>
</evidence>
<accession>A0A5B8VPA1</accession>
<dbReference type="PANTHER" id="PTHR48081">
    <property type="entry name" value="AB HYDROLASE SUPERFAMILY PROTEIN C4A8.06C"/>
    <property type="match status" value="1"/>
</dbReference>